<dbReference type="AlphaFoldDB" id="A0A7J7JGY7"/>
<comment type="caution">
    <text evidence="1">The sequence shown here is derived from an EMBL/GenBank/DDBJ whole genome shotgun (WGS) entry which is preliminary data.</text>
</comment>
<dbReference type="Proteomes" id="UP000593567">
    <property type="component" value="Unassembled WGS sequence"/>
</dbReference>
<dbReference type="EMBL" id="VXIV02002554">
    <property type="protein sequence ID" value="KAF6024638.1"/>
    <property type="molecule type" value="Genomic_DNA"/>
</dbReference>
<sequence>MHQVMLFISKVAAIKLDSPLKKLLTCSCVYSLLVTKHFSFSGYSGKYSQLVSCTVANRYLRVSLMRLSFSIPPCEP</sequence>
<reference evidence="1" key="1">
    <citation type="submission" date="2020-06" db="EMBL/GenBank/DDBJ databases">
        <title>Draft genome of Bugula neritina, a colonial animal packing powerful symbionts and potential medicines.</title>
        <authorList>
            <person name="Rayko M."/>
        </authorList>
    </citation>
    <scope>NUCLEOTIDE SEQUENCE [LARGE SCALE GENOMIC DNA]</scope>
    <source>
        <strain evidence="1">Kwan_BN1</strain>
    </source>
</reference>
<name>A0A7J7JGY7_BUGNE</name>
<accession>A0A7J7JGY7</accession>
<organism evidence="1 2">
    <name type="scientific">Bugula neritina</name>
    <name type="common">Brown bryozoan</name>
    <name type="synonym">Sertularia neritina</name>
    <dbReference type="NCBI Taxonomy" id="10212"/>
    <lineage>
        <taxon>Eukaryota</taxon>
        <taxon>Metazoa</taxon>
        <taxon>Spiralia</taxon>
        <taxon>Lophotrochozoa</taxon>
        <taxon>Bryozoa</taxon>
        <taxon>Gymnolaemata</taxon>
        <taxon>Cheilostomatida</taxon>
        <taxon>Flustrina</taxon>
        <taxon>Buguloidea</taxon>
        <taxon>Bugulidae</taxon>
        <taxon>Bugula</taxon>
    </lineage>
</organism>
<evidence type="ECO:0000313" key="2">
    <source>
        <dbReference type="Proteomes" id="UP000593567"/>
    </source>
</evidence>
<evidence type="ECO:0000313" key="1">
    <source>
        <dbReference type="EMBL" id="KAF6024638.1"/>
    </source>
</evidence>
<protein>
    <submittedName>
        <fullName evidence="1">Uncharacterized protein</fullName>
    </submittedName>
</protein>
<gene>
    <name evidence="1" type="ORF">EB796_017082</name>
</gene>
<proteinExistence type="predicted"/>
<keyword evidence="2" id="KW-1185">Reference proteome</keyword>